<dbReference type="SUPFAM" id="SSF53756">
    <property type="entry name" value="UDP-Glycosyltransferase/glycogen phosphorylase"/>
    <property type="match status" value="1"/>
</dbReference>
<dbReference type="PANTHER" id="PTHR48043:SF159">
    <property type="entry name" value="EG:EG0003.4 PROTEIN-RELATED"/>
    <property type="match status" value="1"/>
</dbReference>
<dbReference type="Gene3D" id="3.40.50.2000">
    <property type="entry name" value="Glycogen Phosphorylase B"/>
    <property type="match status" value="2"/>
</dbReference>
<keyword evidence="2 4" id="KW-0328">Glycosyltransferase</keyword>
<keyword evidence="3 4" id="KW-0808">Transferase</keyword>
<dbReference type="Pfam" id="PF00201">
    <property type="entry name" value="UDPGT"/>
    <property type="match status" value="1"/>
</dbReference>
<reference evidence="6 7" key="1">
    <citation type="journal article" date="2024" name="Insects">
        <title>An Improved Chromosome-Level Genome Assembly of the Firefly Pyrocoelia pectoralis.</title>
        <authorList>
            <person name="Fu X."/>
            <person name="Meyer-Rochow V.B."/>
            <person name="Ballantyne L."/>
            <person name="Zhu X."/>
        </authorList>
    </citation>
    <scope>NUCLEOTIDE SEQUENCE [LARGE SCALE GENOMIC DNA]</scope>
    <source>
        <strain evidence="6">XCY_ONT2</strain>
    </source>
</reference>
<dbReference type="InterPro" id="IPR035595">
    <property type="entry name" value="UDP_glycos_trans_CS"/>
</dbReference>
<sequence length="512" mass="58594">MYLVTTLLLVFLSESCECARILGVIPTPSYSHQVVFQPLWKELSLRGHQVTVLTTNTINDPTLTNLTEIDLSFSYKFLEENLVEIINSSQSILKVIDLTLSSFANVVDAQLQHPKVEKLIRDPNEHFDLLIAEYSMAAILYLSRRFNCPYIGVLSMELNNAMYSLVGAPGHPIVYPDPFLQIYGKPNLFQRIYLVLMELSYNFVNIPGYQEKVAKKHFGYDTPIQAVIENASLLFINTDPIFHPVRPLPPNVIPIGGNVARIPVKPLQEGLKNFLDEAVDGFIYFSLGSNVKSKDIPTHTMEVILETFKELPYKVLWKYELNDLPNKPGNVIISKWVSQMEVLNHLNLKLFITHGGAQSMEEAILARVPIVGMPFFVDQPFNVQKMVHMGFALSVDYREMTKEEFKGAILEVISNDKYRNRIREYATLVDDQPMTGLERAVWWTEYVIRHKGAGHFRSPSLDMPWYQYHFWDVITVLFLVSSLLVIVMVVITKCVLSILSRVLLGYFKKKKQ</sequence>
<proteinExistence type="inferred from homology"/>
<name>A0AAN7UZF6_9COLE</name>
<dbReference type="GO" id="GO:0016020">
    <property type="term" value="C:membrane"/>
    <property type="evidence" value="ECO:0007669"/>
    <property type="project" value="UniProtKB-SubCell"/>
</dbReference>
<dbReference type="GO" id="GO:0015020">
    <property type="term" value="F:glucuronosyltransferase activity"/>
    <property type="evidence" value="ECO:0007669"/>
    <property type="project" value="UniProtKB-EC"/>
</dbReference>
<keyword evidence="7" id="KW-1185">Reference proteome</keyword>
<evidence type="ECO:0000313" key="6">
    <source>
        <dbReference type="EMBL" id="KAK5639955.1"/>
    </source>
</evidence>
<gene>
    <name evidence="6" type="ORF">RI129_010766</name>
</gene>
<evidence type="ECO:0000256" key="4">
    <source>
        <dbReference type="RuleBase" id="RU003718"/>
    </source>
</evidence>
<evidence type="ECO:0000256" key="2">
    <source>
        <dbReference type="ARBA" id="ARBA00022676"/>
    </source>
</evidence>
<feature type="transmembrane region" description="Helical" evidence="5">
    <location>
        <begin position="476"/>
        <end position="504"/>
    </location>
</feature>
<accession>A0AAN7UZF6</accession>
<dbReference type="EC" id="2.4.1.17" evidence="5"/>
<evidence type="ECO:0000256" key="1">
    <source>
        <dbReference type="ARBA" id="ARBA00009995"/>
    </source>
</evidence>
<dbReference type="InterPro" id="IPR002213">
    <property type="entry name" value="UDP_glucos_trans"/>
</dbReference>
<dbReference type="EMBL" id="JAVRBK010000008">
    <property type="protein sequence ID" value="KAK5639955.1"/>
    <property type="molecule type" value="Genomic_DNA"/>
</dbReference>
<feature type="chain" id="PRO_5042663585" description="UDP-glucuronosyltransferase" evidence="5">
    <location>
        <begin position="19"/>
        <end position="512"/>
    </location>
</feature>
<comment type="catalytic activity">
    <reaction evidence="5">
        <text>glucuronate acceptor + UDP-alpha-D-glucuronate = acceptor beta-D-glucuronoside + UDP + H(+)</text>
        <dbReference type="Rhea" id="RHEA:21032"/>
        <dbReference type="ChEBI" id="CHEBI:15378"/>
        <dbReference type="ChEBI" id="CHEBI:58052"/>
        <dbReference type="ChEBI" id="CHEBI:58223"/>
        <dbReference type="ChEBI" id="CHEBI:132367"/>
        <dbReference type="ChEBI" id="CHEBI:132368"/>
        <dbReference type="EC" id="2.4.1.17"/>
    </reaction>
</comment>
<keyword evidence="5" id="KW-0732">Signal</keyword>
<dbReference type="Proteomes" id="UP001329430">
    <property type="component" value="Chromosome 8"/>
</dbReference>
<comment type="similarity">
    <text evidence="1 4">Belongs to the UDP-glycosyltransferase family.</text>
</comment>
<dbReference type="PANTHER" id="PTHR48043">
    <property type="entry name" value="EG:EG0003.4 PROTEIN-RELATED"/>
    <property type="match status" value="1"/>
</dbReference>
<comment type="caution">
    <text evidence="6">The sequence shown here is derived from an EMBL/GenBank/DDBJ whole genome shotgun (WGS) entry which is preliminary data.</text>
</comment>
<feature type="signal peptide" evidence="5">
    <location>
        <begin position="1"/>
        <end position="18"/>
    </location>
</feature>
<organism evidence="6 7">
    <name type="scientific">Pyrocoelia pectoralis</name>
    <dbReference type="NCBI Taxonomy" id="417401"/>
    <lineage>
        <taxon>Eukaryota</taxon>
        <taxon>Metazoa</taxon>
        <taxon>Ecdysozoa</taxon>
        <taxon>Arthropoda</taxon>
        <taxon>Hexapoda</taxon>
        <taxon>Insecta</taxon>
        <taxon>Pterygota</taxon>
        <taxon>Neoptera</taxon>
        <taxon>Endopterygota</taxon>
        <taxon>Coleoptera</taxon>
        <taxon>Polyphaga</taxon>
        <taxon>Elateriformia</taxon>
        <taxon>Elateroidea</taxon>
        <taxon>Lampyridae</taxon>
        <taxon>Lampyrinae</taxon>
        <taxon>Pyrocoelia</taxon>
    </lineage>
</organism>
<comment type="subcellular location">
    <subcellularLocation>
        <location evidence="5">Membrane</location>
        <topology evidence="5">Single-pass membrane protein</topology>
    </subcellularLocation>
</comment>
<protein>
    <recommendedName>
        <fullName evidence="5">UDP-glucuronosyltransferase</fullName>
        <ecNumber evidence="5">2.4.1.17</ecNumber>
    </recommendedName>
</protein>
<dbReference type="PROSITE" id="PS00375">
    <property type="entry name" value="UDPGT"/>
    <property type="match status" value="1"/>
</dbReference>
<dbReference type="CDD" id="cd03784">
    <property type="entry name" value="GT1_Gtf-like"/>
    <property type="match status" value="1"/>
</dbReference>
<keyword evidence="5" id="KW-1133">Transmembrane helix</keyword>
<evidence type="ECO:0000256" key="3">
    <source>
        <dbReference type="ARBA" id="ARBA00022679"/>
    </source>
</evidence>
<keyword evidence="5" id="KW-0812">Transmembrane</keyword>
<dbReference type="FunFam" id="3.40.50.2000:FF:000050">
    <property type="entry name" value="UDP-glucuronosyltransferase"/>
    <property type="match status" value="1"/>
</dbReference>
<keyword evidence="5" id="KW-0472">Membrane</keyword>
<dbReference type="AlphaFoldDB" id="A0AAN7UZF6"/>
<evidence type="ECO:0000313" key="7">
    <source>
        <dbReference type="Proteomes" id="UP001329430"/>
    </source>
</evidence>
<evidence type="ECO:0000256" key="5">
    <source>
        <dbReference type="RuleBase" id="RU362059"/>
    </source>
</evidence>
<dbReference type="InterPro" id="IPR050271">
    <property type="entry name" value="UDP-glycosyltransferase"/>
</dbReference>